<comment type="caution">
    <text evidence="1">The sequence shown here is derived from an EMBL/GenBank/DDBJ whole genome shotgun (WGS) entry which is preliminary data.</text>
</comment>
<proteinExistence type="predicted"/>
<keyword evidence="2" id="KW-1185">Reference proteome</keyword>
<dbReference type="EMBL" id="JBBPBM010000175">
    <property type="protein sequence ID" value="KAK8502190.1"/>
    <property type="molecule type" value="Genomic_DNA"/>
</dbReference>
<name>A0ABR2B689_9ROSI</name>
<gene>
    <name evidence="1" type="ORF">V6N12_042688</name>
</gene>
<organism evidence="1 2">
    <name type="scientific">Hibiscus sabdariffa</name>
    <name type="common">roselle</name>
    <dbReference type="NCBI Taxonomy" id="183260"/>
    <lineage>
        <taxon>Eukaryota</taxon>
        <taxon>Viridiplantae</taxon>
        <taxon>Streptophyta</taxon>
        <taxon>Embryophyta</taxon>
        <taxon>Tracheophyta</taxon>
        <taxon>Spermatophyta</taxon>
        <taxon>Magnoliopsida</taxon>
        <taxon>eudicotyledons</taxon>
        <taxon>Gunneridae</taxon>
        <taxon>Pentapetalae</taxon>
        <taxon>rosids</taxon>
        <taxon>malvids</taxon>
        <taxon>Malvales</taxon>
        <taxon>Malvaceae</taxon>
        <taxon>Malvoideae</taxon>
        <taxon>Hibiscus</taxon>
    </lineage>
</organism>
<evidence type="ECO:0008006" key="3">
    <source>
        <dbReference type="Google" id="ProtNLM"/>
    </source>
</evidence>
<dbReference type="Proteomes" id="UP001472677">
    <property type="component" value="Unassembled WGS sequence"/>
</dbReference>
<protein>
    <recommendedName>
        <fullName evidence="3">Integrase zinc-binding domain-containing protein</fullName>
    </recommendedName>
</protein>
<reference evidence="1 2" key="1">
    <citation type="journal article" date="2024" name="G3 (Bethesda)">
        <title>Genome assembly of Hibiscus sabdariffa L. provides insights into metabolisms of medicinal natural products.</title>
        <authorList>
            <person name="Kim T."/>
        </authorList>
    </citation>
    <scope>NUCLEOTIDE SEQUENCE [LARGE SCALE GENOMIC DNA]</scope>
    <source>
        <strain evidence="1">TK-2024</strain>
        <tissue evidence="1">Old leaves</tissue>
    </source>
</reference>
<evidence type="ECO:0000313" key="1">
    <source>
        <dbReference type="EMBL" id="KAK8502190.1"/>
    </source>
</evidence>
<evidence type="ECO:0000313" key="2">
    <source>
        <dbReference type="Proteomes" id="UP001472677"/>
    </source>
</evidence>
<sequence>MLEPTNDKVCGTTKPVNLYRRLQRQGYYWPDMARDAKAREEPCLKCTWTPDRAECGRTLRRNPWVFGALDSHQCLRYSSRHSRFRFVYSRSRGCIPLRRASGKGQIDLRLNAPTSTVIREAFGKASSL</sequence>
<accession>A0ABR2B689</accession>